<dbReference type="AlphaFoldDB" id="A0A7R8WER8"/>
<reference evidence="1" key="1">
    <citation type="submission" date="2020-11" db="EMBL/GenBank/DDBJ databases">
        <authorList>
            <person name="Tran Van P."/>
        </authorList>
    </citation>
    <scope>NUCLEOTIDE SEQUENCE</scope>
</reference>
<dbReference type="InterPro" id="IPR039048">
    <property type="entry name" value="Trub2"/>
</dbReference>
<dbReference type="Gene3D" id="3.30.2350.10">
    <property type="entry name" value="Pseudouridine synthase"/>
    <property type="match status" value="1"/>
</dbReference>
<gene>
    <name evidence="1" type="ORF">CTOB1V02_LOCUS8101</name>
</gene>
<dbReference type="SUPFAM" id="SSF55120">
    <property type="entry name" value="Pseudouridine synthase"/>
    <property type="match status" value="1"/>
</dbReference>
<name>A0A7R8WER8_9CRUS</name>
<dbReference type="GO" id="GO:0001522">
    <property type="term" value="P:pseudouridine synthesis"/>
    <property type="evidence" value="ECO:0007669"/>
    <property type="project" value="InterPro"/>
</dbReference>
<sequence>MLNSRWSIRGLKFEFCCFFSPFFRRRCSSSSLTAPEAYKRLDGVFLLYKPVLLTYPSIKRTLSSNLVDGLNSLPDPRVEKRQEFLRPSSGPIDLDALCEFHEATKDKDVDPNVAAFYENHPFVIGPRYTPDVVQFFPLMEIPDNYSGIYPVGIGDRGVRIGEAVRYKLNLNKTYRIKGRFGVGTTTDWDTGRVVEKRSFGHITAPRVHKCLSAWSGVLSRNVQAQILDPVYTSQHAYEMAARGDVAIGLGLVNYRPPEVEVEVNLKEELFNLSQLILRLGLRLKSIGTTSGIRLIRWGPLTVKDALIQREWTLENILQNIEVVSSALEQEYGLNELKSIADR</sequence>
<evidence type="ECO:0000313" key="1">
    <source>
        <dbReference type="EMBL" id="CAD7230239.1"/>
    </source>
</evidence>
<accession>A0A7R8WER8</accession>
<protein>
    <submittedName>
        <fullName evidence="1">Uncharacterized protein</fullName>
    </submittedName>
</protein>
<dbReference type="GO" id="GO:0009982">
    <property type="term" value="F:pseudouridine synthase activity"/>
    <property type="evidence" value="ECO:0007669"/>
    <property type="project" value="InterPro"/>
</dbReference>
<dbReference type="EMBL" id="OB662557">
    <property type="protein sequence ID" value="CAD7230239.1"/>
    <property type="molecule type" value="Genomic_DNA"/>
</dbReference>
<dbReference type="PANTHER" id="PTHR13195">
    <property type="entry name" value="PSEUDOURIDINE SYNTHASE-RELATED"/>
    <property type="match status" value="1"/>
</dbReference>
<proteinExistence type="predicted"/>
<dbReference type="OrthoDB" id="9995526at2759"/>
<organism evidence="1">
    <name type="scientific">Cyprideis torosa</name>
    <dbReference type="NCBI Taxonomy" id="163714"/>
    <lineage>
        <taxon>Eukaryota</taxon>
        <taxon>Metazoa</taxon>
        <taxon>Ecdysozoa</taxon>
        <taxon>Arthropoda</taxon>
        <taxon>Crustacea</taxon>
        <taxon>Oligostraca</taxon>
        <taxon>Ostracoda</taxon>
        <taxon>Podocopa</taxon>
        <taxon>Podocopida</taxon>
        <taxon>Cytherocopina</taxon>
        <taxon>Cytheroidea</taxon>
        <taxon>Cytherideidae</taxon>
        <taxon>Cyprideis</taxon>
    </lineage>
</organism>
<dbReference type="GO" id="GO:0003723">
    <property type="term" value="F:RNA binding"/>
    <property type="evidence" value="ECO:0007669"/>
    <property type="project" value="InterPro"/>
</dbReference>
<dbReference type="InterPro" id="IPR020103">
    <property type="entry name" value="PsdUridine_synth_cat_dom_sf"/>
</dbReference>
<dbReference type="PANTHER" id="PTHR13195:SF0">
    <property type="entry name" value="PSEUDOURIDYLATE SYNTHASE TRUB2, MITOCHONDRIAL"/>
    <property type="match status" value="1"/>
</dbReference>